<dbReference type="AlphaFoldDB" id="A0A955IAG6"/>
<sequence length="67" mass="7327">MEYKGYKVESLGTYSLVQIKPKGSGSIPDILKGLYTSTTEAFKAIDLYYNSLKRGKNNGKAEESSSA</sequence>
<gene>
    <name evidence="1" type="ORF">KC678_02010</name>
</gene>
<accession>A0A955IAG6</accession>
<protein>
    <submittedName>
        <fullName evidence="1">Uncharacterized protein</fullName>
    </submittedName>
</protein>
<reference evidence="1" key="1">
    <citation type="submission" date="2020-04" db="EMBL/GenBank/DDBJ databases">
        <authorList>
            <person name="Zhang T."/>
        </authorList>
    </citation>
    <scope>NUCLEOTIDE SEQUENCE</scope>
    <source>
        <strain evidence="1">HKST-UBA13</strain>
    </source>
</reference>
<dbReference type="Proteomes" id="UP000775877">
    <property type="component" value="Unassembled WGS sequence"/>
</dbReference>
<proteinExistence type="predicted"/>
<evidence type="ECO:0000313" key="2">
    <source>
        <dbReference type="Proteomes" id="UP000775877"/>
    </source>
</evidence>
<dbReference type="EMBL" id="JAGQLJ010000042">
    <property type="protein sequence ID" value="MCA9381014.1"/>
    <property type="molecule type" value="Genomic_DNA"/>
</dbReference>
<organism evidence="1 2">
    <name type="scientific">Candidatus Dojkabacteria bacterium</name>
    <dbReference type="NCBI Taxonomy" id="2099670"/>
    <lineage>
        <taxon>Bacteria</taxon>
        <taxon>Candidatus Dojkabacteria</taxon>
    </lineage>
</organism>
<name>A0A955IAG6_9BACT</name>
<comment type="caution">
    <text evidence="1">The sequence shown here is derived from an EMBL/GenBank/DDBJ whole genome shotgun (WGS) entry which is preliminary data.</text>
</comment>
<evidence type="ECO:0000313" key="1">
    <source>
        <dbReference type="EMBL" id="MCA9381014.1"/>
    </source>
</evidence>
<reference evidence="1" key="2">
    <citation type="journal article" date="2021" name="Microbiome">
        <title>Successional dynamics and alternative stable states in a saline activated sludge microbial community over 9 years.</title>
        <authorList>
            <person name="Wang Y."/>
            <person name="Ye J."/>
            <person name="Ju F."/>
            <person name="Liu L."/>
            <person name="Boyd J.A."/>
            <person name="Deng Y."/>
            <person name="Parks D.H."/>
            <person name="Jiang X."/>
            <person name="Yin X."/>
            <person name="Woodcroft B.J."/>
            <person name="Tyson G.W."/>
            <person name="Hugenholtz P."/>
            <person name="Polz M.F."/>
            <person name="Zhang T."/>
        </authorList>
    </citation>
    <scope>NUCLEOTIDE SEQUENCE</scope>
    <source>
        <strain evidence="1">HKST-UBA13</strain>
    </source>
</reference>